<evidence type="ECO:0008006" key="3">
    <source>
        <dbReference type="Google" id="ProtNLM"/>
    </source>
</evidence>
<dbReference type="InterPro" id="IPR036291">
    <property type="entry name" value="NAD(P)-bd_dom_sf"/>
</dbReference>
<dbReference type="STRING" id="1165689.SAMN02927914_06283"/>
<dbReference type="SUPFAM" id="SSF51735">
    <property type="entry name" value="NAD(P)-binding Rossmann-fold domains"/>
    <property type="match status" value="1"/>
</dbReference>
<evidence type="ECO:0000313" key="1">
    <source>
        <dbReference type="EMBL" id="SDA98642.1"/>
    </source>
</evidence>
<sequence length="61" mass="6262">MKDCRDKTAIVAGIGSGTGVGLASELAARGAHVAADVDMAAFGRVTRSLVEESGINRFMSH</sequence>
<gene>
    <name evidence="1" type="ORF">SAMN02927914_06283</name>
</gene>
<dbReference type="RefSeq" id="WP_143019572.1">
    <property type="nucleotide sequence ID" value="NZ_FMXM01000033.1"/>
</dbReference>
<accession>A0A1G5ZVF0</accession>
<proteinExistence type="predicted"/>
<dbReference type="OrthoDB" id="9804721at2"/>
<dbReference type="AlphaFoldDB" id="A0A1G5ZVF0"/>
<dbReference type="EMBL" id="FMXM01000033">
    <property type="protein sequence ID" value="SDA98642.1"/>
    <property type="molecule type" value="Genomic_DNA"/>
</dbReference>
<protein>
    <recommendedName>
        <fullName evidence="3">Short chain dehydrogenase</fullName>
    </recommendedName>
</protein>
<evidence type="ECO:0000313" key="2">
    <source>
        <dbReference type="Proteomes" id="UP000198588"/>
    </source>
</evidence>
<reference evidence="1 2" key="1">
    <citation type="submission" date="2016-10" db="EMBL/GenBank/DDBJ databases">
        <authorList>
            <person name="de Groot N.N."/>
        </authorList>
    </citation>
    <scope>NUCLEOTIDE SEQUENCE [LARGE SCALE GENOMIC DNA]</scope>
    <source>
        <strain evidence="1 2">CGMCC 1.12097</strain>
    </source>
</reference>
<dbReference type="Gene3D" id="3.40.50.720">
    <property type="entry name" value="NAD(P)-binding Rossmann-like Domain"/>
    <property type="match status" value="1"/>
</dbReference>
<dbReference type="Proteomes" id="UP000198588">
    <property type="component" value="Unassembled WGS sequence"/>
</dbReference>
<name>A0A1G5ZVF0_9HYPH</name>
<organism evidence="1 2">
    <name type="scientific">Mesorhizobium qingshengii</name>
    <dbReference type="NCBI Taxonomy" id="1165689"/>
    <lineage>
        <taxon>Bacteria</taxon>
        <taxon>Pseudomonadati</taxon>
        <taxon>Pseudomonadota</taxon>
        <taxon>Alphaproteobacteria</taxon>
        <taxon>Hyphomicrobiales</taxon>
        <taxon>Phyllobacteriaceae</taxon>
        <taxon>Mesorhizobium</taxon>
    </lineage>
</organism>